<protein>
    <recommendedName>
        <fullName evidence="3">histone acetyltransferase</fullName>
        <ecNumber evidence="3">2.3.1.48</ecNumber>
    </recommendedName>
</protein>
<dbReference type="InterPro" id="IPR031162">
    <property type="entry name" value="CBP_P300_HAT"/>
</dbReference>
<evidence type="ECO:0000256" key="5">
    <source>
        <dbReference type="ARBA" id="ARBA00022853"/>
    </source>
</evidence>
<dbReference type="Proteomes" id="UP000008068">
    <property type="component" value="Unassembled WGS sequence"/>
</dbReference>
<dbReference type="GO" id="GO:0031490">
    <property type="term" value="F:chromatin DNA binding"/>
    <property type="evidence" value="ECO:0007669"/>
    <property type="project" value="TreeGrafter"/>
</dbReference>
<dbReference type="InParanoid" id="G0P2K9"/>
<evidence type="ECO:0000256" key="10">
    <source>
        <dbReference type="SAM" id="MobiDB-lite"/>
    </source>
</evidence>
<dbReference type="PROSITE" id="PS51727">
    <property type="entry name" value="CBP_P300_HAT"/>
    <property type="match status" value="1"/>
</dbReference>
<dbReference type="InterPro" id="IPR013083">
    <property type="entry name" value="Znf_RING/FYVE/PHD"/>
</dbReference>
<dbReference type="SMART" id="SM01250">
    <property type="entry name" value="KAT11"/>
    <property type="match status" value="1"/>
</dbReference>
<dbReference type="STRING" id="135651.G0P2K9"/>
<keyword evidence="4" id="KW-0808">Transferase</keyword>
<keyword evidence="6" id="KW-0805">Transcription regulation</keyword>
<dbReference type="GO" id="GO:0045944">
    <property type="term" value="P:positive regulation of transcription by RNA polymerase II"/>
    <property type="evidence" value="ECO:0007669"/>
    <property type="project" value="TreeGrafter"/>
</dbReference>
<dbReference type="EC" id="2.3.1.48" evidence="3"/>
<evidence type="ECO:0000256" key="8">
    <source>
        <dbReference type="ARBA" id="ARBA00023242"/>
    </source>
</evidence>
<comment type="catalytic activity">
    <reaction evidence="9">
        <text>L-lysyl-[protein] + acetyl-CoA = N(6)-acetyl-L-lysyl-[protein] + CoA + H(+)</text>
        <dbReference type="Rhea" id="RHEA:45948"/>
        <dbReference type="Rhea" id="RHEA-COMP:9752"/>
        <dbReference type="Rhea" id="RHEA-COMP:10731"/>
        <dbReference type="ChEBI" id="CHEBI:15378"/>
        <dbReference type="ChEBI" id="CHEBI:29969"/>
        <dbReference type="ChEBI" id="CHEBI:57287"/>
        <dbReference type="ChEBI" id="CHEBI:57288"/>
        <dbReference type="ChEBI" id="CHEBI:61930"/>
        <dbReference type="EC" id="2.3.1.48"/>
    </reaction>
</comment>
<sequence>MIFSMNTQEYRSGPRKGLVVIELLDSLAILKEKRSKIYKRIIWSYLKYARESGFKIAHLYSCAAEGGMDYIFGGHPQNQVFLKKAALNGWYKELLEEGNKEFGKMDIGYAENQGKQSFALNEAACAGDSSCRIAPGAEYYRNIEDGSLGMDAVKGKKKKEQMKSEHERLFYNDYPEEETIKCKRCERVVHKVCERYNPLIDLPEAEYLCSRCGGTRRNVGFSNLKATPSSQAVEAELNATMRAKGLTRDLYFRTLCCEERDGKIPEHEARYFSNVQKLIARDCAHRFKMYGLFDHIGGNDVLIAVLAVDEYRGSKLPEWKRIQYFDTSKYFEPRNLSRELNQSPLRIYSNYARKQGFKKILVYASAPFIPGSDYLINCPPLAKANLNQDGLFSYYQETFRGLTPNFIFGYPNEEEMAVQHSSPGQILLDDKEDAVRADRTVPTPKIVMTIARKEILTTIVIRKAEPRHGGTFKCYPNKNKKKGNRERRQETTKTRTPWFN</sequence>
<dbReference type="PANTHER" id="PTHR13808">
    <property type="entry name" value="CBP/P300-RELATED"/>
    <property type="match status" value="1"/>
</dbReference>
<evidence type="ECO:0000256" key="4">
    <source>
        <dbReference type="ARBA" id="ARBA00022679"/>
    </source>
</evidence>
<comment type="subcellular location">
    <subcellularLocation>
        <location evidence="2">Nucleus</location>
    </subcellularLocation>
</comment>
<evidence type="ECO:0000256" key="9">
    <source>
        <dbReference type="ARBA" id="ARBA00048017"/>
    </source>
</evidence>
<dbReference type="OrthoDB" id="5910932at2759"/>
<evidence type="ECO:0000256" key="7">
    <source>
        <dbReference type="ARBA" id="ARBA00023163"/>
    </source>
</evidence>
<feature type="region of interest" description="Disordered" evidence="10">
    <location>
        <begin position="471"/>
        <end position="500"/>
    </location>
</feature>
<dbReference type="EMBL" id="GL380027">
    <property type="protein sequence ID" value="EGT43297.1"/>
    <property type="molecule type" value="Genomic_DNA"/>
</dbReference>
<dbReference type="GO" id="GO:0005634">
    <property type="term" value="C:nucleus"/>
    <property type="evidence" value="ECO:0007669"/>
    <property type="project" value="UniProtKB-SubCell"/>
</dbReference>
<reference evidence="13" key="1">
    <citation type="submission" date="2011-07" db="EMBL/GenBank/DDBJ databases">
        <authorList>
            <consortium name="Caenorhabditis brenneri Sequencing and Analysis Consortium"/>
            <person name="Wilson R.K."/>
        </authorList>
    </citation>
    <scope>NUCLEOTIDE SEQUENCE [LARGE SCALE GENOMIC DNA]</scope>
    <source>
        <strain evidence="13">PB2801</strain>
    </source>
</reference>
<dbReference type="GO" id="GO:0005667">
    <property type="term" value="C:transcription regulator complex"/>
    <property type="evidence" value="ECO:0007669"/>
    <property type="project" value="TreeGrafter"/>
</dbReference>
<evidence type="ECO:0000313" key="12">
    <source>
        <dbReference type="EMBL" id="EGT43297.1"/>
    </source>
</evidence>
<name>G0P2K9_CAEBE</name>
<evidence type="ECO:0000259" key="11">
    <source>
        <dbReference type="PROSITE" id="PS51727"/>
    </source>
</evidence>
<dbReference type="Pfam" id="PF08214">
    <property type="entry name" value="HAT_KAT11"/>
    <property type="match status" value="1"/>
</dbReference>
<keyword evidence="7" id="KW-0804">Transcription</keyword>
<dbReference type="GO" id="GO:0003713">
    <property type="term" value="F:transcription coactivator activity"/>
    <property type="evidence" value="ECO:0007669"/>
    <property type="project" value="TreeGrafter"/>
</dbReference>
<keyword evidence="5" id="KW-0156">Chromatin regulator</keyword>
<dbReference type="SUPFAM" id="SSF57903">
    <property type="entry name" value="FYVE/PHD zinc finger"/>
    <property type="match status" value="1"/>
</dbReference>
<evidence type="ECO:0000256" key="1">
    <source>
        <dbReference type="ARBA" id="ARBA00002581"/>
    </source>
</evidence>
<feature type="domain" description="CBP/p300-type HAT" evidence="11">
    <location>
        <begin position="1"/>
        <end position="355"/>
    </location>
</feature>
<evidence type="ECO:0000256" key="6">
    <source>
        <dbReference type="ARBA" id="ARBA00023015"/>
    </source>
</evidence>
<keyword evidence="13" id="KW-1185">Reference proteome</keyword>
<dbReference type="Gene3D" id="3.30.40.10">
    <property type="entry name" value="Zinc/RING finger domain, C3HC4 (zinc finger)"/>
    <property type="match status" value="1"/>
</dbReference>
<accession>G0P2K9</accession>
<dbReference type="HOGENOM" id="CLU_545406_0_0_1"/>
<evidence type="ECO:0000256" key="2">
    <source>
        <dbReference type="ARBA" id="ARBA00004123"/>
    </source>
</evidence>
<dbReference type="AlphaFoldDB" id="G0P2K9"/>
<gene>
    <name evidence="12" type="ORF">CAEBREN_09931</name>
</gene>
<dbReference type="InterPro" id="IPR013178">
    <property type="entry name" value="Histone_AcTrfase_Rtt109/CBP"/>
</dbReference>
<dbReference type="PANTHER" id="PTHR13808:SF1">
    <property type="entry name" value="HISTONE ACETYLTRANSFERASE"/>
    <property type="match status" value="1"/>
</dbReference>
<comment type="function">
    <text evidence="1">Acetyltransferase enzyme. Acetylates histones, giving a specific tag for transcriptional activation.</text>
</comment>
<dbReference type="GO" id="GO:0000123">
    <property type="term" value="C:histone acetyltransferase complex"/>
    <property type="evidence" value="ECO:0007669"/>
    <property type="project" value="TreeGrafter"/>
</dbReference>
<evidence type="ECO:0000313" key="13">
    <source>
        <dbReference type="Proteomes" id="UP000008068"/>
    </source>
</evidence>
<dbReference type="eggNOG" id="KOG1778">
    <property type="taxonomic scope" value="Eukaryota"/>
</dbReference>
<keyword evidence="8" id="KW-0539">Nucleus</keyword>
<organism evidence="13">
    <name type="scientific">Caenorhabditis brenneri</name>
    <name type="common">Nematode worm</name>
    <dbReference type="NCBI Taxonomy" id="135651"/>
    <lineage>
        <taxon>Eukaryota</taxon>
        <taxon>Metazoa</taxon>
        <taxon>Ecdysozoa</taxon>
        <taxon>Nematoda</taxon>
        <taxon>Chromadorea</taxon>
        <taxon>Rhabditida</taxon>
        <taxon>Rhabditina</taxon>
        <taxon>Rhabditomorpha</taxon>
        <taxon>Rhabditoidea</taxon>
        <taxon>Rhabditidae</taxon>
        <taxon>Peloderinae</taxon>
        <taxon>Caenorhabditis</taxon>
    </lineage>
</organism>
<evidence type="ECO:0000256" key="3">
    <source>
        <dbReference type="ARBA" id="ARBA00013184"/>
    </source>
</evidence>
<proteinExistence type="predicted"/>
<dbReference type="GO" id="GO:0004402">
    <property type="term" value="F:histone acetyltransferase activity"/>
    <property type="evidence" value="ECO:0007669"/>
    <property type="project" value="InterPro"/>
</dbReference>
<dbReference type="InterPro" id="IPR011011">
    <property type="entry name" value="Znf_FYVE_PHD"/>
</dbReference>